<keyword evidence="6" id="KW-1185">Reference proteome</keyword>
<dbReference type="PANTHER" id="PTHR23404">
    <property type="entry name" value="MOLYBDOPTERIN SYNTHASE RELATED"/>
    <property type="match status" value="1"/>
</dbReference>
<dbReference type="SUPFAM" id="SSF54690">
    <property type="entry name" value="Molybdopterin synthase subunit MoaE"/>
    <property type="match status" value="1"/>
</dbReference>
<dbReference type="FunFam" id="3.90.1170.40:FF:000002">
    <property type="entry name" value="Molybdopterin synthase catalytic subunit"/>
    <property type="match status" value="1"/>
</dbReference>
<comment type="subunit">
    <text evidence="4">Heterotetramer; composed of 2 small (MOCS2A) and 2 large (MOCS2B) subunits.</text>
</comment>
<name>A0A8H7PUT0_9FUNG</name>
<dbReference type="Proteomes" id="UP000612746">
    <property type="component" value="Unassembled WGS sequence"/>
</dbReference>
<keyword evidence="2 4" id="KW-0808">Transferase</keyword>
<dbReference type="Pfam" id="PF02391">
    <property type="entry name" value="MoaE"/>
    <property type="match status" value="1"/>
</dbReference>
<evidence type="ECO:0000313" key="5">
    <source>
        <dbReference type="EMBL" id="KAG2179596.1"/>
    </source>
</evidence>
<gene>
    <name evidence="5" type="ORF">INT44_006444</name>
</gene>
<dbReference type="OrthoDB" id="5531344at2759"/>
<evidence type="ECO:0000313" key="6">
    <source>
        <dbReference type="Proteomes" id="UP000612746"/>
    </source>
</evidence>
<keyword evidence="1 4" id="KW-0963">Cytoplasm</keyword>
<proteinExistence type="inferred from homology"/>
<dbReference type="GO" id="GO:0006777">
    <property type="term" value="P:Mo-molybdopterin cofactor biosynthetic process"/>
    <property type="evidence" value="ECO:0007669"/>
    <property type="project" value="UniProtKB-UniRule"/>
</dbReference>
<keyword evidence="3 4" id="KW-0501">Molybdenum cofactor biosynthesis</keyword>
<dbReference type="EMBL" id="JAEPRA010000010">
    <property type="protein sequence ID" value="KAG2179596.1"/>
    <property type="molecule type" value="Genomic_DNA"/>
</dbReference>
<evidence type="ECO:0000256" key="1">
    <source>
        <dbReference type="ARBA" id="ARBA00022490"/>
    </source>
</evidence>
<dbReference type="InterPro" id="IPR003448">
    <property type="entry name" value="Mopterin_biosynth_MoaE"/>
</dbReference>
<evidence type="ECO:0000256" key="3">
    <source>
        <dbReference type="ARBA" id="ARBA00023150"/>
    </source>
</evidence>
<dbReference type="UniPathway" id="UPA00344"/>
<comment type="similarity">
    <text evidence="4">Belongs to the MoaE family. MOCS2B subfamily.</text>
</comment>
<organism evidence="5 6">
    <name type="scientific">Umbelopsis vinacea</name>
    <dbReference type="NCBI Taxonomy" id="44442"/>
    <lineage>
        <taxon>Eukaryota</taxon>
        <taxon>Fungi</taxon>
        <taxon>Fungi incertae sedis</taxon>
        <taxon>Mucoromycota</taxon>
        <taxon>Mucoromycotina</taxon>
        <taxon>Umbelopsidomycetes</taxon>
        <taxon>Umbelopsidales</taxon>
        <taxon>Umbelopsidaceae</taxon>
        <taxon>Umbelopsis</taxon>
    </lineage>
</organism>
<dbReference type="GO" id="GO:0030366">
    <property type="term" value="F:molybdopterin synthase activity"/>
    <property type="evidence" value="ECO:0007669"/>
    <property type="project" value="UniProtKB-UniRule"/>
</dbReference>
<evidence type="ECO:0000256" key="2">
    <source>
        <dbReference type="ARBA" id="ARBA00022679"/>
    </source>
</evidence>
<dbReference type="HAMAP" id="MF_03052">
    <property type="entry name" value="MOC2B"/>
    <property type="match status" value="1"/>
</dbReference>
<comment type="pathway">
    <text evidence="4">Cofactor biosynthesis; molybdopterin biosynthesis.</text>
</comment>
<comment type="catalytic activity">
    <reaction evidence="4">
        <text>2 [molybdopterin-synthase sulfur-carrier protein]-C-terminal-Gly-aminoethanethioate + cyclic pyranopterin phosphate + H2O = molybdopterin + 2 [molybdopterin-synthase sulfur-carrier protein]-C-terminal Gly-Gly + 2 H(+)</text>
        <dbReference type="Rhea" id="RHEA:26333"/>
        <dbReference type="Rhea" id="RHEA-COMP:12202"/>
        <dbReference type="Rhea" id="RHEA-COMP:19907"/>
        <dbReference type="ChEBI" id="CHEBI:15377"/>
        <dbReference type="ChEBI" id="CHEBI:15378"/>
        <dbReference type="ChEBI" id="CHEBI:58698"/>
        <dbReference type="ChEBI" id="CHEBI:59648"/>
        <dbReference type="ChEBI" id="CHEBI:90778"/>
        <dbReference type="ChEBI" id="CHEBI:232372"/>
        <dbReference type="EC" id="2.8.1.12"/>
    </reaction>
</comment>
<dbReference type="CDD" id="cd00756">
    <property type="entry name" value="MoaE"/>
    <property type="match status" value="1"/>
</dbReference>
<comment type="subcellular location">
    <subcellularLocation>
        <location evidence="4">Cytoplasm</location>
    </subcellularLocation>
</comment>
<protein>
    <recommendedName>
        <fullName evidence="4">Molybdopterin synthase catalytic subunit</fullName>
        <ecNumber evidence="4">2.8.1.12</ecNumber>
    </recommendedName>
    <alternativeName>
        <fullName evidence="4">Molybdenum cofactor synthesis protein 2 large subunit</fullName>
    </alternativeName>
    <alternativeName>
        <fullName evidence="4">Molybdenum cofactor synthesis protein 2B</fullName>
        <shortName evidence="4">MOCS2B</shortName>
    </alternativeName>
</protein>
<dbReference type="GO" id="GO:1990140">
    <property type="term" value="C:molybdopterin synthase complex"/>
    <property type="evidence" value="ECO:0007669"/>
    <property type="project" value="UniProtKB-UniRule"/>
</dbReference>
<dbReference type="Gene3D" id="3.90.1170.40">
    <property type="entry name" value="Molybdopterin biosynthesis MoaE subunit"/>
    <property type="match status" value="1"/>
</dbReference>
<comment type="function">
    <text evidence="4">Catalytic subunit of the molybdopterin synthase complex, a complex that catalyzes the conversion of precursor Z into molybdopterin. Acts by mediating the incorporation of 2 sulfur atoms from thiocarboxylated MOCS2A into precursor Z to generate a dithiolene group.</text>
</comment>
<feature type="binding site" evidence="4">
    <location>
        <position position="122"/>
    </location>
    <ligand>
        <name>substrate</name>
    </ligand>
</feature>
<comment type="caution">
    <text evidence="5">The sequence shown here is derived from an EMBL/GenBank/DDBJ whole genome shotgun (WGS) entry which is preliminary data.</text>
</comment>
<dbReference type="EC" id="2.8.1.12" evidence="4"/>
<reference evidence="5" key="1">
    <citation type="submission" date="2020-12" db="EMBL/GenBank/DDBJ databases">
        <title>Metabolic potential, ecology and presence of endohyphal bacteria is reflected in genomic diversity of Mucoromycotina.</title>
        <authorList>
            <person name="Muszewska A."/>
            <person name="Okrasinska A."/>
            <person name="Steczkiewicz K."/>
            <person name="Drgas O."/>
            <person name="Orlowska M."/>
            <person name="Perlinska-Lenart U."/>
            <person name="Aleksandrzak-Piekarczyk T."/>
            <person name="Szatraj K."/>
            <person name="Zielenkiewicz U."/>
            <person name="Pilsyk S."/>
            <person name="Malc E."/>
            <person name="Mieczkowski P."/>
            <person name="Kruszewska J.S."/>
            <person name="Biernat P."/>
            <person name="Pawlowska J."/>
        </authorList>
    </citation>
    <scope>NUCLEOTIDE SEQUENCE</scope>
    <source>
        <strain evidence="5">WA0000051536</strain>
    </source>
</reference>
<dbReference type="InterPro" id="IPR036563">
    <property type="entry name" value="MoaE_sf"/>
</dbReference>
<evidence type="ECO:0000256" key="4">
    <source>
        <dbReference type="HAMAP-Rule" id="MF_03052"/>
    </source>
</evidence>
<feature type="binding site" evidence="4">
    <location>
        <begin position="106"/>
        <end position="107"/>
    </location>
    <ligand>
        <name>substrate</name>
    </ligand>
</feature>
<accession>A0A8H7PUT0</accession>
<dbReference type="InterPro" id="IPR028888">
    <property type="entry name" value="MOCS2B_euk"/>
</dbReference>
<sequence>MSTAPKTYVQLFTNPLPSLDEASHLVASDSAGAISTFSGTTRDHFQGKQVLKLEYEGYGPMAEKVLQQIIEEARDKWDLQHVLVYHRLNEVPIGEASVLIAVSSAHRKEAMQAVEYLIDELKARCPIWKKEFYLDGSVWKGTCEGCTSNRDHRHGHSVA</sequence>
<feature type="binding site" evidence="4">
    <location>
        <begin position="129"/>
        <end position="131"/>
    </location>
    <ligand>
        <name>substrate</name>
    </ligand>
</feature>
<dbReference type="AlphaFoldDB" id="A0A8H7PUT0"/>